<sequence length="169" mass="19824">MSTVHNREEHTHTAAETISLCTRRRRSRDYKVVRKMTEAMMSRRRRWKAVQWRSWVKPEMKSTALEGSDADRRLQKRRSRWRRWKAVQRRSWVELEMKTTAFRSCRLAIMVLYNGDNGRRGQREGEDNSGFEASLSLSLNLLNRGTNSGFMRISATCSVVGIWVTAICP</sequence>
<organism evidence="1 2">
    <name type="scientific">Stylosanthes scabra</name>
    <dbReference type="NCBI Taxonomy" id="79078"/>
    <lineage>
        <taxon>Eukaryota</taxon>
        <taxon>Viridiplantae</taxon>
        <taxon>Streptophyta</taxon>
        <taxon>Embryophyta</taxon>
        <taxon>Tracheophyta</taxon>
        <taxon>Spermatophyta</taxon>
        <taxon>Magnoliopsida</taxon>
        <taxon>eudicotyledons</taxon>
        <taxon>Gunneridae</taxon>
        <taxon>Pentapetalae</taxon>
        <taxon>rosids</taxon>
        <taxon>fabids</taxon>
        <taxon>Fabales</taxon>
        <taxon>Fabaceae</taxon>
        <taxon>Papilionoideae</taxon>
        <taxon>50 kb inversion clade</taxon>
        <taxon>dalbergioids sensu lato</taxon>
        <taxon>Dalbergieae</taxon>
        <taxon>Pterocarpus clade</taxon>
        <taxon>Stylosanthes</taxon>
    </lineage>
</organism>
<proteinExistence type="predicted"/>
<gene>
    <name evidence="1" type="ORF">PIB30_012778</name>
</gene>
<dbReference type="Proteomes" id="UP001341840">
    <property type="component" value="Unassembled WGS sequence"/>
</dbReference>
<dbReference type="EMBL" id="JASCZI010060447">
    <property type="protein sequence ID" value="MED6131770.1"/>
    <property type="molecule type" value="Genomic_DNA"/>
</dbReference>
<reference evidence="1 2" key="1">
    <citation type="journal article" date="2023" name="Plants (Basel)">
        <title>Bridging the Gap: Combining Genomics and Transcriptomics Approaches to Understand Stylosanthes scabra, an Orphan Legume from the Brazilian Caatinga.</title>
        <authorList>
            <person name="Ferreira-Neto J.R.C."/>
            <person name="da Silva M.D."/>
            <person name="Binneck E."/>
            <person name="de Melo N.F."/>
            <person name="da Silva R.H."/>
            <person name="de Melo A.L.T.M."/>
            <person name="Pandolfi V."/>
            <person name="Bustamante F.O."/>
            <person name="Brasileiro-Vidal A.C."/>
            <person name="Benko-Iseppon A.M."/>
        </authorList>
    </citation>
    <scope>NUCLEOTIDE SEQUENCE [LARGE SCALE GENOMIC DNA]</scope>
    <source>
        <tissue evidence="1">Leaves</tissue>
    </source>
</reference>
<protein>
    <submittedName>
        <fullName evidence="1">Uncharacterized protein</fullName>
    </submittedName>
</protein>
<evidence type="ECO:0000313" key="1">
    <source>
        <dbReference type="EMBL" id="MED6131770.1"/>
    </source>
</evidence>
<name>A0ABU6S5U4_9FABA</name>
<comment type="caution">
    <text evidence="1">The sequence shown here is derived from an EMBL/GenBank/DDBJ whole genome shotgun (WGS) entry which is preliminary data.</text>
</comment>
<keyword evidence="2" id="KW-1185">Reference proteome</keyword>
<accession>A0ABU6S5U4</accession>
<evidence type="ECO:0000313" key="2">
    <source>
        <dbReference type="Proteomes" id="UP001341840"/>
    </source>
</evidence>